<feature type="signal peptide" evidence="11">
    <location>
        <begin position="1"/>
        <end position="20"/>
    </location>
</feature>
<evidence type="ECO:0000256" key="2">
    <source>
        <dbReference type="ARBA" id="ARBA00022670"/>
    </source>
</evidence>
<evidence type="ECO:0000256" key="5">
    <source>
        <dbReference type="ARBA" id="ARBA00022825"/>
    </source>
</evidence>
<dbReference type="GO" id="GO:0004252">
    <property type="term" value="F:serine-type endopeptidase activity"/>
    <property type="evidence" value="ECO:0007669"/>
    <property type="project" value="InterPro"/>
</dbReference>
<dbReference type="SMART" id="SM00020">
    <property type="entry name" value="Tryp_SPc"/>
    <property type="match status" value="1"/>
</dbReference>
<feature type="chain" id="PRO_5043699410" description="Peptidase S1 domain-containing protein" evidence="11">
    <location>
        <begin position="21"/>
        <end position="618"/>
    </location>
</feature>
<evidence type="ECO:0000313" key="13">
    <source>
        <dbReference type="EMBL" id="KAK9878517.1"/>
    </source>
</evidence>
<keyword evidence="3 11" id="KW-0732">Signal</keyword>
<dbReference type="PROSITE" id="PS00134">
    <property type="entry name" value="TRYPSIN_HIS"/>
    <property type="match status" value="1"/>
</dbReference>
<dbReference type="InterPro" id="IPR043504">
    <property type="entry name" value="Peptidase_S1_PA_chymotrypsin"/>
</dbReference>
<dbReference type="PANTHER" id="PTHR24256">
    <property type="entry name" value="TRYPTASE-RELATED"/>
    <property type="match status" value="1"/>
</dbReference>
<protein>
    <recommendedName>
        <fullName evidence="12">Peptidase S1 domain-containing protein</fullName>
    </recommendedName>
</protein>
<evidence type="ECO:0000256" key="4">
    <source>
        <dbReference type="ARBA" id="ARBA00022801"/>
    </source>
</evidence>
<evidence type="ECO:0000256" key="8">
    <source>
        <dbReference type="ARBA" id="ARBA00024195"/>
    </source>
</evidence>
<dbReference type="InterPro" id="IPR051487">
    <property type="entry name" value="Ser/Thr_Proteases_Immune/Dev"/>
</dbReference>
<keyword evidence="2 9" id="KW-0645">Protease</keyword>
<dbReference type="GO" id="GO:0005576">
    <property type="term" value="C:extracellular region"/>
    <property type="evidence" value="ECO:0007669"/>
    <property type="project" value="UniProtKB-SubCell"/>
</dbReference>
<dbReference type="CDD" id="cd00190">
    <property type="entry name" value="Tryp_SPc"/>
    <property type="match status" value="1"/>
</dbReference>
<name>A0AAW1U472_9CUCU</name>
<evidence type="ECO:0000313" key="14">
    <source>
        <dbReference type="Proteomes" id="UP001431783"/>
    </source>
</evidence>
<keyword evidence="6" id="KW-1015">Disulfide bond</keyword>
<dbReference type="InterPro" id="IPR001314">
    <property type="entry name" value="Peptidase_S1A"/>
</dbReference>
<keyword evidence="14" id="KW-1185">Reference proteome</keyword>
<comment type="similarity">
    <text evidence="8">Belongs to the peptidase S1 family. CLIP subfamily.</text>
</comment>
<dbReference type="InterPro" id="IPR018114">
    <property type="entry name" value="TRYPSIN_HIS"/>
</dbReference>
<keyword evidence="7" id="KW-0325">Glycoprotein</keyword>
<evidence type="ECO:0000256" key="6">
    <source>
        <dbReference type="ARBA" id="ARBA00023157"/>
    </source>
</evidence>
<dbReference type="SUPFAM" id="SSF50494">
    <property type="entry name" value="Trypsin-like serine proteases"/>
    <property type="match status" value="1"/>
</dbReference>
<evidence type="ECO:0000256" key="3">
    <source>
        <dbReference type="ARBA" id="ARBA00022729"/>
    </source>
</evidence>
<proteinExistence type="inferred from homology"/>
<gene>
    <name evidence="13" type="ORF">WA026_022413</name>
</gene>
<organism evidence="13 14">
    <name type="scientific">Henosepilachna vigintioctopunctata</name>
    <dbReference type="NCBI Taxonomy" id="420089"/>
    <lineage>
        <taxon>Eukaryota</taxon>
        <taxon>Metazoa</taxon>
        <taxon>Ecdysozoa</taxon>
        <taxon>Arthropoda</taxon>
        <taxon>Hexapoda</taxon>
        <taxon>Insecta</taxon>
        <taxon>Pterygota</taxon>
        <taxon>Neoptera</taxon>
        <taxon>Endopterygota</taxon>
        <taxon>Coleoptera</taxon>
        <taxon>Polyphaga</taxon>
        <taxon>Cucujiformia</taxon>
        <taxon>Coccinelloidea</taxon>
        <taxon>Coccinellidae</taxon>
        <taxon>Epilachninae</taxon>
        <taxon>Epilachnini</taxon>
        <taxon>Henosepilachna</taxon>
    </lineage>
</organism>
<dbReference type="AlphaFoldDB" id="A0AAW1U472"/>
<dbReference type="FunFam" id="2.40.10.10:FF:000036">
    <property type="entry name" value="Trypsin beta"/>
    <property type="match status" value="1"/>
</dbReference>
<dbReference type="PROSITE" id="PS50240">
    <property type="entry name" value="TRYPSIN_DOM"/>
    <property type="match status" value="1"/>
</dbReference>
<evidence type="ECO:0000256" key="1">
    <source>
        <dbReference type="ARBA" id="ARBA00004239"/>
    </source>
</evidence>
<evidence type="ECO:0000256" key="9">
    <source>
        <dbReference type="RuleBase" id="RU363034"/>
    </source>
</evidence>
<dbReference type="Gene3D" id="2.40.10.10">
    <property type="entry name" value="Trypsin-like serine proteases"/>
    <property type="match status" value="2"/>
</dbReference>
<reference evidence="13 14" key="1">
    <citation type="submission" date="2023-03" db="EMBL/GenBank/DDBJ databases">
        <title>Genome insight into feeding habits of ladybird beetles.</title>
        <authorList>
            <person name="Li H.-S."/>
            <person name="Huang Y.-H."/>
            <person name="Pang H."/>
        </authorList>
    </citation>
    <scope>NUCLEOTIDE SEQUENCE [LARGE SCALE GENOMIC DNA]</scope>
    <source>
        <strain evidence="13">SYSU_2023b</strain>
        <tissue evidence="13">Whole body</tissue>
    </source>
</reference>
<feature type="compositionally biased region" description="Basic and acidic residues" evidence="10">
    <location>
        <begin position="116"/>
        <end position="128"/>
    </location>
</feature>
<feature type="compositionally biased region" description="Polar residues" evidence="10">
    <location>
        <begin position="129"/>
        <end position="138"/>
    </location>
</feature>
<dbReference type="EMBL" id="JARQZJ010000049">
    <property type="protein sequence ID" value="KAK9878517.1"/>
    <property type="molecule type" value="Genomic_DNA"/>
</dbReference>
<dbReference type="Pfam" id="PF00089">
    <property type="entry name" value="Trypsin"/>
    <property type="match status" value="1"/>
</dbReference>
<accession>A0AAW1U472</accession>
<comment type="subcellular location">
    <subcellularLocation>
        <location evidence="1">Secreted</location>
        <location evidence="1">Extracellular space</location>
    </subcellularLocation>
</comment>
<dbReference type="InterPro" id="IPR009003">
    <property type="entry name" value="Peptidase_S1_PA"/>
</dbReference>
<dbReference type="FunFam" id="2.40.10.10:FF:000028">
    <property type="entry name" value="Serine protease easter"/>
    <property type="match status" value="1"/>
</dbReference>
<dbReference type="InterPro" id="IPR033116">
    <property type="entry name" value="TRYPSIN_SER"/>
</dbReference>
<evidence type="ECO:0000256" key="10">
    <source>
        <dbReference type="SAM" id="MobiDB-lite"/>
    </source>
</evidence>
<comment type="caution">
    <text evidence="13">The sequence shown here is derived from an EMBL/GenBank/DDBJ whole genome shotgun (WGS) entry which is preliminary data.</text>
</comment>
<keyword evidence="4 9" id="KW-0378">Hydrolase</keyword>
<evidence type="ECO:0000256" key="11">
    <source>
        <dbReference type="SAM" id="SignalP"/>
    </source>
</evidence>
<dbReference type="Proteomes" id="UP001431783">
    <property type="component" value="Unassembled WGS sequence"/>
</dbReference>
<sequence length="618" mass="69731">MTVIVIFSVFLVWILKCFLGETAHICQPNLICVPHGECEIRVNEGEILYPCRNGICCPKLKNSISGTTRRYEPFNTIKTTSYPDIYIDHENKQKGTTPSYEYINENIPYISQHKGEEYTRHSNEHRNGESNNNKDGSLNRITNTINEYLEANTACGKDFFCVPLSKCDYNTGEVLYPCGHKEENFCCPKLKNQEYSASTTQKYEPFNTIKPSVLYESNFLGNSSTNTMVQVDRTKDTISIHENANRTRPLFIDYNSNNKIYHNENLTIEENNSKNNNGPNVHTNVHKDGNFLRNNTIYNIPSNDKIPQQSINTNENINQASGSKSKFNISDQNKLSQTTNRNIFSKECGLTNSQDKITGGKIADLGQFPWMALLGFKHHSGESLQFLCGGSLITRRDVLTAAHCIVENRHLELYSIRLGEYNLTTDRDCVEVGKYKTCADHHVDVGIEKVTVHPMFNRKTFKNDIAIIRIRKEVEMTDFISTICLPFDKDYSNIDMTGENFTVSGWGKSNSGDLFGTNEIQYAKVTAWDPIKCNNSLPSEVKPLSPTQLCANGAKSEDACKGDSGGPLINVTLDKDLEVKHIQFGIVSFGTGTCGDRNLPSVYTRVDKYLDWIMKTVS</sequence>
<keyword evidence="5 9" id="KW-0720">Serine protease</keyword>
<dbReference type="PRINTS" id="PR00722">
    <property type="entry name" value="CHYMOTRYPSIN"/>
</dbReference>
<dbReference type="GO" id="GO:0006508">
    <property type="term" value="P:proteolysis"/>
    <property type="evidence" value="ECO:0007669"/>
    <property type="project" value="UniProtKB-KW"/>
</dbReference>
<evidence type="ECO:0000259" key="12">
    <source>
        <dbReference type="PROSITE" id="PS50240"/>
    </source>
</evidence>
<dbReference type="PROSITE" id="PS00135">
    <property type="entry name" value="TRYPSIN_SER"/>
    <property type="match status" value="1"/>
</dbReference>
<evidence type="ECO:0000256" key="7">
    <source>
        <dbReference type="ARBA" id="ARBA00023180"/>
    </source>
</evidence>
<feature type="domain" description="Peptidase S1" evidence="12">
    <location>
        <begin position="357"/>
        <end position="618"/>
    </location>
</feature>
<feature type="region of interest" description="Disordered" evidence="10">
    <location>
        <begin position="116"/>
        <end position="138"/>
    </location>
</feature>
<dbReference type="InterPro" id="IPR001254">
    <property type="entry name" value="Trypsin_dom"/>
</dbReference>